<dbReference type="InterPro" id="IPR012337">
    <property type="entry name" value="RNaseH-like_sf"/>
</dbReference>
<dbReference type="InterPro" id="IPR036876">
    <property type="entry name" value="UVR_dom_sf"/>
</dbReference>
<dbReference type="STRING" id="945713.IALB_1811"/>
<dbReference type="SUPFAM" id="SSF46600">
    <property type="entry name" value="C-terminal UvrC-binding domain of UvrB"/>
    <property type="match status" value="1"/>
</dbReference>
<dbReference type="Pfam" id="PF01541">
    <property type="entry name" value="GIY-YIG"/>
    <property type="match status" value="1"/>
</dbReference>
<keyword evidence="1" id="KW-0227">DNA damage</keyword>
<dbReference type="HOGENOM" id="CLU_022933_0_0_10"/>
<dbReference type="SMART" id="SM00479">
    <property type="entry name" value="EXOIII"/>
    <property type="match status" value="1"/>
</dbReference>
<dbReference type="SUPFAM" id="SSF82771">
    <property type="entry name" value="GIY-YIG endonuclease"/>
    <property type="match status" value="1"/>
</dbReference>
<dbReference type="SMART" id="SM00465">
    <property type="entry name" value="GIYc"/>
    <property type="match status" value="1"/>
</dbReference>
<reference evidence="5 6" key="1">
    <citation type="journal article" date="2012" name="Front. Microbiol.">
        <title>Complete genome of Ignavibacterium album, a metabolically versatile, flagellated, facultative anaerobe from the phylum Chlorobi.</title>
        <authorList>
            <person name="Liu Z."/>
            <person name="Frigaard N.-U."/>
            <person name="Vogl K."/>
            <person name="Iino T."/>
            <person name="Ohkuma M."/>
            <person name="Overmann J."/>
            <person name="Bryant D.A."/>
        </authorList>
    </citation>
    <scope>NUCLEOTIDE SEQUENCE [LARGE SCALE GENOMIC DNA]</scope>
    <source>
        <strain evidence="6">DSM 19864 / JCM 16511 / NBRC 101810 / Mat9-16</strain>
    </source>
</reference>
<evidence type="ECO:0000313" key="6">
    <source>
        <dbReference type="Proteomes" id="UP000007394"/>
    </source>
</evidence>
<dbReference type="InterPro" id="IPR006054">
    <property type="entry name" value="DnaQ"/>
</dbReference>
<keyword evidence="1" id="KW-0742">SOS response</keyword>
<dbReference type="RefSeq" id="WP_014560669.1">
    <property type="nucleotide sequence ID" value="NC_017464.1"/>
</dbReference>
<dbReference type="SUPFAM" id="SSF53098">
    <property type="entry name" value="Ribonuclease H-like"/>
    <property type="match status" value="1"/>
</dbReference>
<dbReference type="GO" id="GO:0006260">
    <property type="term" value="P:DNA replication"/>
    <property type="evidence" value="ECO:0007669"/>
    <property type="project" value="InterPro"/>
</dbReference>
<dbReference type="PROSITE" id="PS50164">
    <property type="entry name" value="GIY_YIG"/>
    <property type="match status" value="1"/>
</dbReference>
<accession>I0AKL1</accession>
<dbReference type="InterPro" id="IPR013520">
    <property type="entry name" value="Ribonucl_H"/>
</dbReference>
<evidence type="ECO:0000256" key="1">
    <source>
        <dbReference type="ARBA" id="ARBA00023236"/>
    </source>
</evidence>
<feature type="domain" description="GIY-YIG" evidence="4">
    <location>
        <begin position="214"/>
        <end position="291"/>
    </location>
</feature>
<dbReference type="GO" id="GO:0003677">
    <property type="term" value="F:DNA binding"/>
    <property type="evidence" value="ECO:0007669"/>
    <property type="project" value="InterPro"/>
</dbReference>
<dbReference type="CDD" id="cd10434">
    <property type="entry name" value="GIY-YIG_UvrC_Cho"/>
    <property type="match status" value="1"/>
</dbReference>
<evidence type="ECO:0000256" key="2">
    <source>
        <dbReference type="ARBA" id="ARBA00025483"/>
    </source>
</evidence>
<dbReference type="InterPro" id="IPR047296">
    <property type="entry name" value="GIY-YIG_UvrC_Cho"/>
</dbReference>
<evidence type="ECO:0000256" key="3">
    <source>
        <dbReference type="ARBA" id="ARBA00026073"/>
    </source>
</evidence>
<protein>
    <submittedName>
        <fullName evidence="5">DNA polymerase III subunit epsilon</fullName>
    </submittedName>
</protein>
<dbReference type="OrthoDB" id="9803913at2"/>
<dbReference type="GO" id="GO:0004527">
    <property type="term" value="F:exonuclease activity"/>
    <property type="evidence" value="ECO:0007669"/>
    <property type="project" value="UniProtKB-ARBA"/>
</dbReference>
<evidence type="ECO:0000313" key="5">
    <source>
        <dbReference type="EMBL" id="AFH49518.1"/>
    </source>
</evidence>
<name>I0AKL1_IGNAJ</name>
<dbReference type="GO" id="GO:0009432">
    <property type="term" value="P:SOS response"/>
    <property type="evidence" value="ECO:0007669"/>
    <property type="project" value="UniProtKB-KW"/>
</dbReference>
<organism evidence="5 6">
    <name type="scientific">Ignavibacterium album (strain DSM 19864 / JCM 16511 / NBRC 101810 / Mat9-16)</name>
    <dbReference type="NCBI Taxonomy" id="945713"/>
    <lineage>
        <taxon>Bacteria</taxon>
        <taxon>Pseudomonadati</taxon>
        <taxon>Ignavibacteriota</taxon>
        <taxon>Ignavibacteria</taxon>
        <taxon>Ignavibacteriales</taxon>
        <taxon>Ignavibacteriaceae</taxon>
        <taxon>Ignavibacterium</taxon>
    </lineage>
</organism>
<dbReference type="Gene3D" id="3.40.1440.10">
    <property type="entry name" value="GIY-YIG endonuclease"/>
    <property type="match status" value="1"/>
</dbReference>
<dbReference type="InterPro" id="IPR036397">
    <property type="entry name" value="RNaseH_sf"/>
</dbReference>
<proteinExistence type="predicted"/>
<dbReference type="Pfam" id="PF00929">
    <property type="entry name" value="RNase_T"/>
    <property type="match status" value="1"/>
</dbReference>
<evidence type="ECO:0000259" key="4">
    <source>
        <dbReference type="PROSITE" id="PS50164"/>
    </source>
</evidence>
<dbReference type="CDD" id="cd06127">
    <property type="entry name" value="DEDDh"/>
    <property type="match status" value="1"/>
</dbReference>
<dbReference type="NCBIfam" id="TIGR00573">
    <property type="entry name" value="dnaq"/>
    <property type="match status" value="1"/>
</dbReference>
<comment type="function">
    <text evidence="2">DNA polymerase III is a complex, multichain enzyme responsible for most of the replicative synthesis in bacteria. The epsilon subunit contain the editing function and is a proofreading 3'-5' exonuclease.</text>
</comment>
<dbReference type="EMBL" id="CP003418">
    <property type="protein sequence ID" value="AFH49518.1"/>
    <property type="molecule type" value="Genomic_DNA"/>
</dbReference>
<dbReference type="InterPro" id="IPR050066">
    <property type="entry name" value="UvrABC_protein_C"/>
</dbReference>
<dbReference type="FunFam" id="3.30.420.10:FF:000045">
    <property type="entry name" value="3'-5' exonuclease DinG"/>
    <property type="match status" value="1"/>
</dbReference>
<comment type="subunit">
    <text evidence="3">DNA polymerase III contains a core (composed of alpha, epsilon and theta chains) that associates with a tau subunit. This core dimerizes to form the POLIII' complex. PolIII' associates with the gamma complex (composed of gamma, delta, delta', psi and chi chains) and with the beta chain to form the complete DNA polymerase III complex.</text>
</comment>
<keyword evidence="6" id="KW-1185">Reference proteome</keyword>
<dbReference type="KEGG" id="ial:IALB_1811"/>
<dbReference type="GO" id="GO:0006289">
    <property type="term" value="P:nucleotide-excision repair"/>
    <property type="evidence" value="ECO:0007669"/>
    <property type="project" value="InterPro"/>
</dbReference>
<gene>
    <name evidence="5" type="primary">dnaQ</name>
    <name evidence="5" type="ordered locus">IALB_1811</name>
</gene>
<dbReference type="GO" id="GO:0009380">
    <property type="term" value="C:excinuclease repair complex"/>
    <property type="evidence" value="ECO:0007669"/>
    <property type="project" value="TreeGrafter"/>
</dbReference>
<dbReference type="eggNOG" id="COG0847">
    <property type="taxonomic scope" value="Bacteria"/>
</dbReference>
<dbReference type="eggNOG" id="COG0322">
    <property type="taxonomic scope" value="Bacteria"/>
</dbReference>
<dbReference type="Gene3D" id="3.30.420.10">
    <property type="entry name" value="Ribonuclease H-like superfamily/Ribonuclease H"/>
    <property type="match status" value="1"/>
</dbReference>
<dbReference type="Proteomes" id="UP000007394">
    <property type="component" value="Chromosome"/>
</dbReference>
<dbReference type="PANTHER" id="PTHR30562:SF1">
    <property type="entry name" value="UVRABC SYSTEM PROTEIN C"/>
    <property type="match status" value="1"/>
</dbReference>
<sequence>MDIKNIDETSFTVVDVETTGLSARNERIIEIALVRVENLKIVDKFSTLINPQRPIPSFISMFTGITNSDVKDAPLFHQIFPVILEKTENSVLCGHNLQFDLSFLRNEVQLLGDDFNPIHTLCTLKLARKLFPHLKSRSLGPLAYHLNIKAKNSHRALGDAETTAKVLIKLIKHLKENENIETLEQLLAYQSGMKTFQSLKIKKELQNDFYSLPNAPGIYYFLNSRNEIIYIGKAKSLRERVKSYFSSNADSRVRKIIRQAKRLHHLITNSELTALLAEAESIKVQNPEHNKMLKGYGNKYFIKVLKTKSAPHLDITNKFDFDGCDYFGLYHSKRDAQKIVEFINKTFAIRECDDREFLKSRPCFLFDIQRCTAPCIGLESNLTKHNEELEEVYRFLNGENQHAMNRLLNKMKFFSEQQMYEKAAEIKHLIDFLMEEIHKSSLLSEPINKAKVLIEIISPIGNDYLVLFDGKVFIKGYLYDNKNKFEEILDDFYSNTIQTEILPSEEDLEKLKIVLQWLIKNRNRVKVFYLKDYRNRQELFNKLSNSDFSEEKIIQIKSDPIYDFNI</sequence>
<dbReference type="InterPro" id="IPR000305">
    <property type="entry name" value="GIY-YIG_endonuc"/>
</dbReference>
<dbReference type="AlphaFoldDB" id="I0AKL1"/>
<dbReference type="PANTHER" id="PTHR30562">
    <property type="entry name" value="UVRC/OXIDOREDUCTASE"/>
    <property type="match status" value="1"/>
</dbReference>
<dbReference type="GO" id="GO:0003887">
    <property type="term" value="F:DNA-directed DNA polymerase activity"/>
    <property type="evidence" value="ECO:0007669"/>
    <property type="project" value="InterPro"/>
</dbReference>
<dbReference type="InterPro" id="IPR035901">
    <property type="entry name" value="GIY-YIG_endonuc_sf"/>
</dbReference>